<evidence type="ECO:0000313" key="3">
    <source>
        <dbReference type="Proteomes" id="UP000199137"/>
    </source>
</evidence>
<dbReference type="OrthoDB" id="9976649at2"/>
<organism evidence="2 3">
    <name type="scientific">Amycolatopsis rubida</name>
    <dbReference type="NCBI Taxonomy" id="112413"/>
    <lineage>
        <taxon>Bacteria</taxon>
        <taxon>Bacillati</taxon>
        <taxon>Actinomycetota</taxon>
        <taxon>Actinomycetes</taxon>
        <taxon>Pseudonocardiales</taxon>
        <taxon>Pseudonocardiaceae</taxon>
        <taxon>Amycolatopsis</taxon>
    </lineage>
</organism>
<proteinExistence type="predicted"/>
<protein>
    <submittedName>
        <fullName evidence="2">Uncharacterized protein</fullName>
    </submittedName>
</protein>
<feature type="region of interest" description="Disordered" evidence="1">
    <location>
        <begin position="70"/>
        <end position="133"/>
    </location>
</feature>
<dbReference type="EMBL" id="FOWC01000010">
    <property type="protein sequence ID" value="SFQ28468.1"/>
    <property type="molecule type" value="Genomic_DNA"/>
</dbReference>
<reference evidence="2 3" key="1">
    <citation type="submission" date="2016-10" db="EMBL/GenBank/DDBJ databases">
        <authorList>
            <person name="de Groot N.N."/>
        </authorList>
    </citation>
    <scope>NUCLEOTIDE SEQUENCE [LARGE SCALE GENOMIC DNA]</scope>
    <source>
        <strain evidence="2 3">DSM 44637</strain>
    </source>
</reference>
<dbReference type="AlphaFoldDB" id="A0A1I5X921"/>
<dbReference type="STRING" id="112413.SAMN05421854_110104"/>
<evidence type="ECO:0000313" key="2">
    <source>
        <dbReference type="EMBL" id="SFQ28468.1"/>
    </source>
</evidence>
<feature type="compositionally biased region" description="Basic and acidic residues" evidence="1">
    <location>
        <begin position="104"/>
        <end position="113"/>
    </location>
</feature>
<sequence length="234" mass="25951">MLDDSRRDDVMWLVATYDVLAGQPESAERDEDLAQVQRWLCRVTGMNSLSAAADAARRLTRHQVSFIAPVQLPPPPGCRLPVVPAQRGESPPRQSRSPGRHRRAPEPREDDHPTISGRRRQPEPSGVVPRLDDETASRAEELLAEFDSWHRSRRKLTAGQQRRVDTLRDTVLDLTGFATIDTARAAVRGYLKRRDGARHFVPTKGYAQDDGGPPRPLPPVTIVRGGAPGSGGRR</sequence>
<dbReference type="Proteomes" id="UP000199137">
    <property type="component" value="Unassembled WGS sequence"/>
</dbReference>
<evidence type="ECO:0000256" key="1">
    <source>
        <dbReference type="SAM" id="MobiDB-lite"/>
    </source>
</evidence>
<gene>
    <name evidence="2" type="ORF">SAMN05421854_110104</name>
</gene>
<dbReference type="RefSeq" id="WP_093575661.1">
    <property type="nucleotide sequence ID" value="NZ_FOWC01000010.1"/>
</dbReference>
<name>A0A1I5X921_9PSEU</name>
<feature type="region of interest" description="Disordered" evidence="1">
    <location>
        <begin position="202"/>
        <end position="234"/>
    </location>
</feature>
<accession>A0A1I5X921</accession>